<organism evidence="1 2">
    <name type="scientific">Pantoea rodasii</name>
    <dbReference type="NCBI Taxonomy" id="1076549"/>
    <lineage>
        <taxon>Bacteria</taxon>
        <taxon>Pseudomonadati</taxon>
        <taxon>Pseudomonadota</taxon>
        <taxon>Gammaproteobacteria</taxon>
        <taxon>Enterobacterales</taxon>
        <taxon>Erwiniaceae</taxon>
        <taxon>Pantoea</taxon>
    </lineage>
</organism>
<dbReference type="Gene3D" id="3.90.550.20">
    <property type="match status" value="1"/>
</dbReference>
<protein>
    <submittedName>
        <fullName evidence="1">Mannosyltransferase</fullName>
    </submittedName>
</protein>
<dbReference type="GO" id="GO:0016020">
    <property type="term" value="C:membrane"/>
    <property type="evidence" value="ECO:0007669"/>
    <property type="project" value="GOC"/>
</dbReference>
<sequence length="330" mass="38175">MFDNKLKLHLVSLALLAEKKLTTRKRLPDYNRIAEQDIHFQARANSPAPIPRQIWMYWESEKLPAEVQIFVDKIARENPSYALTVINNLNMHEYLPDLKFVHPDMRASHKSDVIRLELLHRYGGVWMDATIILNRTLDELLAVNADQQYDLVAFYREESIRDRDYPVIESWFLAAPKNNAFIGRWLQCFRPIVELGSAVFFQQLLALPNYDTILQGIKTPDYLVVYIAQQQALREENQYNFYLRKAEAGALLYQTLSGWRPVKLSRMLMVDALPEILPPVYKLTSFDRKYIATHLKYGVVNRDSLLGRVLLQDHSSELAPASTLAGKAAQ</sequence>
<dbReference type="EMBL" id="JTJJ01000014">
    <property type="protein sequence ID" value="KHJ69518.1"/>
    <property type="molecule type" value="Genomic_DNA"/>
</dbReference>
<name>A0A0B1R8Y8_9GAMM</name>
<evidence type="ECO:0000313" key="2">
    <source>
        <dbReference type="Proteomes" id="UP000030853"/>
    </source>
</evidence>
<dbReference type="GO" id="GO:0051999">
    <property type="term" value="P:mannosyl-inositol phosphorylceramide biosynthetic process"/>
    <property type="evidence" value="ECO:0007669"/>
    <property type="project" value="TreeGrafter"/>
</dbReference>
<dbReference type="PANTHER" id="PTHR32385">
    <property type="entry name" value="MANNOSYL PHOSPHORYLINOSITOL CERAMIDE SYNTHASE"/>
    <property type="match status" value="1"/>
</dbReference>
<dbReference type="InterPro" id="IPR008441">
    <property type="entry name" value="AfumC-like_glycosyl_Trfase"/>
</dbReference>
<dbReference type="PANTHER" id="PTHR32385:SF15">
    <property type="entry name" value="INOSITOL PHOSPHOCERAMIDE MANNOSYLTRANSFERASE 1"/>
    <property type="match status" value="1"/>
</dbReference>
<reference evidence="1 2" key="1">
    <citation type="submission" date="2014-11" db="EMBL/GenBank/DDBJ databases">
        <title>Genome sequencing of Pantoea rodasii ND03.</title>
        <authorList>
            <person name="Muhamad Yunos N.Y."/>
            <person name="Chan K.-G."/>
        </authorList>
    </citation>
    <scope>NUCLEOTIDE SEQUENCE [LARGE SCALE GENOMIC DNA]</scope>
    <source>
        <strain evidence="1 2">ND03</strain>
    </source>
</reference>
<evidence type="ECO:0000313" key="1">
    <source>
        <dbReference type="EMBL" id="KHJ69518.1"/>
    </source>
</evidence>
<dbReference type="InterPro" id="IPR051706">
    <property type="entry name" value="Glycosyltransferase_domain"/>
</dbReference>
<keyword evidence="1" id="KW-0328">Glycosyltransferase</keyword>
<dbReference type="Proteomes" id="UP000030853">
    <property type="component" value="Unassembled WGS sequence"/>
</dbReference>
<dbReference type="SUPFAM" id="SSF53448">
    <property type="entry name" value="Nucleotide-diphospho-sugar transferases"/>
    <property type="match status" value="1"/>
</dbReference>
<dbReference type="AlphaFoldDB" id="A0A0B1R8Y8"/>
<comment type="caution">
    <text evidence="1">The sequence shown here is derived from an EMBL/GenBank/DDBJ whole genome shotgun (WGS) entry which is preliminary data.</text>
</comment>
<proteinExistence type="predicted"/>
<dbReference type="Pfam" id="PF05704">
    <property type="entry name" value="Caps_synth"/>
    <property type="match status" value="1"/>
</dbReference>
<dbReference type="GO" id="GO:0000030">
    <property type="term" value="F:mannosyltransferase activity"/>
    <property type="evidence" value="ECO:0007669"/>
    <property type="project" value="TreeGrafter"/>
</dbReference>
<dbReference type="InterPro" id="IPR029044">
    <property type="entry name" value="Nucleotide-diphossugar_trans"/>
</dbReference>
<accession>A0A0B1R8Y8</accession>
<dbReference type="RefSeq" id="WP_039328391.1">
    <property type="nucleotide sequence ID" value="NZ_JTJJ01000014.1"/>
</dbReference>
<keyword evidence="1" id="KW-0808">Transferase</keyword>
<gene>
    <name evidence="1" type="ORF">QU24_03160</name>
</gene>